<proteinExistence type="predicted"/>
<comment type="caution">
    <text evidence="3">The sequence shown here is derived from an EMBL/GenBank/DDBJ whole genome shotgun (WGS) entry which is preliminary data.</text>
</comment>
<dbReference type="PANTHER" id="PTHR30383">
    <property type="entry name" value="THIOESTERASE 1/PROTEASE 1/LYSOPHOSPHOLIPASE L1"/>
    <property type="match status" value="1"/>
</dbReference>
<keyword evidence="4" id="KW-1185">Reference proteome</keyword>
<dbReference type="RefSeq" id="WP_275110420.1">
    <property type="nucleotide sequence ID" value="NZ_JAKJSC010000002.1"/>
</dbReference>
<accession>A0ABT5VUJ1</accession>
<keyword evidence="1" id="KW-0732">Signal</keyword>
<feature type="chain" id="PRO_5046704753" evidence="1">
    <location>
        <begin position="22"/>
        <end position="248"/>
    </location>
</feature>
<dbReference type="EMBL" id="JAKJSC010000002">
    <property type="protein sequence ID" value="MDE5419091.1"/>
    <property type="molecule type" value="Genomic_DNA"/>
</dbReference>
<sequence>MSRTLLSLVIVLLLTSCQSVKKSHTLQTIAVVNSGISGNTTRNLLDRIHSDAVNHHPDLAIVMVGTNDMLNSRKMISYKEYKQNLEQITLKLKAEGSQVLLMSPPPVDSAYLFERHDKALYKESPNVIMDSVSHIIEEIALKNNVLYLNMYKVIHKMDLPKHNQDIYFRNAMNSGKRDGVHPTKIGYKLIGDRVFEFLSANKLLSKYRKILCFGDSITFGAGAKGGGTVTGDNYPSFLYQRLTGLACK</sequence>
<dbReference type="PROSITE" id="PS51257">
    <property type="entry name" value="PROKAR_LIPOPROTEIN"/>
    <property type="match status" value="1"/>
</dbReference>
<organism evidence="3 4">
    <name type="scientific">Paralabilibaculum antarcticum</name>
    <dbReference type="NCBI Taxonomy" id="2912572"/>
    <lineage>
        <taxon>Bacteria</taxon>
        <taxon>Pseudomonadati</taxon>
        <taxon>Bacteroidota</taxon>
        <taxon>Bacteroidia</taxon>
        <taxon>Marinilabiliales</taxon>
        <taxon>Marinifilaceae</taxon>
        <taxon>Paralabilibaculum</taxon>
    </lineage>
</organism>
<evidence type="ECO:0000313" key="4">
    <source>
        <dbReference type="Proteomes" id="UP001528920"/>
    </source>
</evidence>
<feature type="signal peptide" evidence="1">
    <location>
        <begin position="1"/>
        <end position="21"/>
    </location>
</feature>
<dbReference type="Gene3D" id="3.40.50.1110">
    <property type="entry name" value="SGNH hydrolase"/>
    <property type="match status" value="1"/>
</dbReference>
<dbReference type="InterPro" id="IPR051532">
    <property type="entry name" value="Ester_Hydrolysis_Enzymes"/>
</dbReference>
<dbReference type="SUPFAM" id="SSF52266">
    <property type="entry name" value="SGNH hydrolase"/>
    <property type="match status" value="1"/>
</dbReference>
<feature type="domain" description="SGNH hydrolase-type esterase" evidence="2">
    <location>
        <begin position="30"/>
        <end position="189"/>
    </location>
</feature>
<gene>
    <name evidence="3" type="ORF">L3049_13880</name>
</gene>
<dbReference type="InterPro" id="IPR036514">
    <property type="entry name" value="SGNH_hydro_sf"/>
</dbReference>
<dbReference type="Proteomes" id="UP001528920">
    <property type="component" value="Unassembled WGS sequence"/>
</dbReference>
<evidence type="ECO:0000259" key="2">
    <source>
        <dbReference type="Pfam" id="PF13472"/>
    </source>
</evidence>
<protein>
    <submittedName>
        <fullName evidence="3">GDSL-type esterase/lipase family protein</fullName>
    </submittedName>
</protein>
<dbReference type="InterPro" id="IPR013830">
    <property type="entry name" value="SGNH_hydro"/>
</dbReference>
<name>A0ABT5VUJ1_9BACT</name>
<dbReference type="Pfam" id="PF13472">
    <property type="entry name" value="Lipase_GDSL_2"/>
    <property type="match status" value="1"/>
</dbReference>
<evidence type="ECO:0000256" key="1">
    <source>
        <dbReference type="SAM" id="SignalP"/>
    </source>
</evidence>
<evidence type="ECO:0000313" key="3">
    <source>
        <dbReference type="EMBL" id="MDE5419091.1"/>
    </source>
</evidence>
<reference evidence="3 4" key="1">
    <citation type="submission" date="2022-01" db="EMBL/GenBank/DDBJ databases">
        <title>Labilibaculum sp. nov, a marine bacterium isolated from Antarctica.</title>
        <authorList>
            <person name="Dai W."/>
        </authorList>
    </citation>
    <scope>NUCLEOTIDE SEQUENCE [LARGE SCALE GENOMIC DNA]</scope>
    <source>
        <strain evidence="3 4">DW002</strain>
    </source>
</reference>